<keyword evidence="4" id="KW-1185">Reference proteome</keyword>
<gene>
    <name evidence="3" type="ORF">F8M41_016606</name>
</gene>
<dbReference type="Proteomes" id="UP000439903">
    <property type="component" value="Unassembled WGS sequence"/>
</dbReference>
<accession>A0A8H3WWV9</accession>
<evidence type="ECO:0000256" key="1">
    <source>
        <dbReference type="PROSITE-ProRule" id="PRU00042"/>
    </source>
</evidence>
<name>A0A8H3WWV9_GIGMA</name>
<feature type="domain" description="C2H2-type" evidence="2">
    <location>
        <begin position="4"/>
        <end position="33"/>
    </location>
</feature>
<dbReference type="AlphaFoldDB" id="A0A8H3WWV9"/>
<dbReference type="InterPro" id="IPR013087">
    <property type="entry name" value="Znf_C2H2_type"/>
</dbReference>
<sequence>MSIFQCHICDRTYPSRNSLSKHISKCLSTAEDVPVFGKSAKSFHKSLLFDELPQDDHFDINKDQLDIGYFTKTSKKILFKDINFSNPVQNINLENNIANLFNDDDLSKNLADMSFELEDNTYSKNLEVDSNTNVLDEFKNTSQGYCELSDDISVSADYFEDMQNNSSDDKNQEYDEFPNEAYADLIVLVTKYKLSNAARNAIISFFNKYSNNSKSLLPQNIKQGKLFMNNIKSNLSYKKTKVLDHDNTEYFLYHMLLMSCIQNILEIFDISQTFALEYEELYKTTKNGKENIYKEQNNGNGEKPLKVLY</sequence>
<evidence type="ECO:0000313" key="3">
    <source>
        <dbReference type="EMBL" id="KAF0336355.1"/>
    </source>
</evidence>
<comment type="caution">
    <text evidence="3">The sequence shown here is derived from an EMBL/GenBank/DDBJ whole genome shotgun (WGS) entry which is preliminary data.</text>
</comment>
<protein>
    <submittedName>
        <fullName evidence="3">Zn-finger domain-containing protein</fullName>
    </submittedName>
</protein>
<reference evidence="3 4" key="1">
    <citation type="journal article" date="2019" name="Environ. Microbiol.">
        <title>At the nexus of three kingdoms: the genome of the mycorrhizal fungus Gigaspora margarita provides insights into plant, endobacterial and fungal interactions.</title>
        <authorList>
            <person name="Venice F."/>
            <person name="Ghignone S."/>
            <person name="Salvioli di Fossalunga A."/>
            <person name="Amselem J."/>
            <person name="Novero M."/>
            <person name="Xianan X."/>
            <person name="Sedzielewska Toro K."/>
            <person name="Morin E."/>
            <person name="Lipzen A."/>
            <person name="Grigoriev I.V."/>
            <person name="Henrissat B."/>
            <person name="Martin F.M."/>
            <person name="Bonfante P."/>
        </authorList>
    </citation>
    <scope>NUCLEOTIDE SEQUENCE [LARGE SCALE GENOMIC DNA]</scope>
    <source>
        <strain evidence="3 4">BEG34</strain>
    </source>
</reference>
<proteinExistence type="predicted"/>
<keyword evidence="1" id="KW-0863">Zinc-finger</keyword>
<evidence type="ECO:0000313" key="4">
    <source>
        <dbReference type="Proteomes" id="UP000439903"/>
    </source>
</evidence>
<organism evidence="3 4">
    <name type="scientific">Gigaspora margarita</name>
    <dbReference type="NCBI Taxonomy" id="4874"/>
    <lineage>
        <taxon>Eukaryota</taxon>
        <taxon>Fungi</taxon>
        <taxon>Fungi incertae sedis</taxon>
        <taxon>Mucoromycota</taxon>
        <taxon>Glomeromycotina</taxon>
        <taxon>Glomeromycetes</taxon>
        <taxon>Diversisporales</taxon>
        <taxon>Gigasporaceae</taxon>
        <taxon>Gigaspora</taxon>
    </lineage>
</organism>
<evidence type="ECO:0000259" key="2">
    <source>
        <dbReference type="PROSITE" id="PS50157"/>
    </source>
</evidence>
<keyword evidence="1" id="KW-0479">Metal-binding</keyword>
<dbReference type="PROSITE" id="PS50157">
    <property type="entry name" value="ZINC_FINGER_C2H2_2"/>
    <property type="match status" value="1"/>
</dbReference>
<dbReference type="GO" id="GO:0008270">
    <property type="term" value="F:zinc ion binding"/>
    <property type="evidence" value="ECO:0007669"/>
    <property type="project" value="UniProtKB-KW"/>
</dbReference>
<dbReference type="EMBL" id="WTPW01003626">
    <property type="protein sequence ID" value="KAF0336355.1"/>
    <property type="molecule type" value="Genomic_DNA"/>
</dbReference>
<keyword evidence="1" id="KW-0862">Zinc</keyword>